<reference evidence="2" key="1">
    <citation type="submission" date="2019-08" db="EMBL/GenBank/DDBJ databases">
        <title>The genome of the North American firefly Photinus pyralis.</title>
        <authorList>
            <consortium name="Photinus pyralis genome working group"/>
            <person name="Fallon T.R."/>
            <person name="Sander Lower S.E."/>
            <person name="Weng J.-K."/>
        </authorList>
    </citation>
    <scope>NUCLEOTIDE SEQUENCE</scope>
    <source>
        <strain evidence="2">TRF0915ILg1</strain>
        <tissue evidence="2">Whole body</tissue>
    </source>
</reference>
<keyword evidence="3" id="KW-1185">Reference proteome</keyword>
<evidence type="ECO:0000313" key="3">
    <source>
        <dbReference type="Proteomes" id="UP000801492"/>
    </source>
</evidence>
<gene>
    <name evidence="2" type="ORF">ILUMI_14637</name>
</gene>
<evidence type="ECO:0000313" key="2">
    <source>
        <dbReference type="EMBL" id="KAF2891537.1"/>
    </source>
</evidence>
<evidence type="ECO:0000256" key="1">
    <source>
        <dbReference type="SAM" id="MobiDB-lite"/>
    </source>
</evidence>
<dbReference type="OrthoDB" id="412793at2759"/>
<feature type="region of interest" description="Disordered" evidence="1">
    <location>
        <begin position="98"/>
        <end position="120"/>
    </location>
</feature>
<sequence>MLKSDFTLSAQALHPIFSRIWEDELFLDDWLQDILVKIPKKGDLSLCDFVFPWPFLHISYQHSPYHRQASERISAKLTPDLRGLPEGLRHVKTRHCMAGDGKEGDTKQTAKLSQGTVYQL</sequence>
<proteinExistence type="predicted"/>
<comment type="caution">
    <text evidence="2">The sequence shown here is derived from an EMBL/GenBank/DDBJ whole genome shotgun (WGS) entry which is preliminary data.</text>
</comment>
<dbReference type="AlphaFoldDB" id="A0A8K0G7K7"/>
<dbReference type="Proteomes" id="UP000801492">
    <property type="component" value="Unassembled WGS sequence"/>
</dbReference>
<protein>
    <submittedName>
        <fullName evidence="2">Uncharacterized protein</fullName>
    </submittedName>
</protein>
<organism evidence="2 3">
    <name type="scientific">Ignelater luminosus</name>
    <name type="common">Cucubano</name>
    <name type="synonym">Pyrophorus luminosus</name>
    <dbReference type="NCBI Taxonomy" id="2038154"/>
    <lineage>
        <taxon>Eukaryota</taxon>
        <taxon>Metazoa</taxon>
        <taxon>Ecdysozoa</taxon>
        <taxon>Arthropoda</taxon>
        <taxon>Hexapoda</taxon>
        <taxon>Insecta</taxon>
        <taxon>Pterygota</taxon>
        <taxon>Neoptera</taxon>
        <taxon>Endopterygota</taxon>
        <taxon>Coleoptera</taxon>
        <taxon>Polyphaga</taxon>
        <taxon>Elateriformia</taxon>
        <taxon>Elateroidea</taxon>
        <taxon>Elateridae</taxon>
        <taxon>Agrypninae</taxon>
        <taxon>Pyrophorini</taxon>
        <taxon>Ignelater</taxon>
    </lineage>
</organism>
<name>A0A8K0G7K7_IGNLU</name>
<accession>A0A8K0G7K7</accession>
<dbReference type="EMBL" id="VTPC01029257">
    <property type="protein sequence ID" value="KAF2891537.1"/>
    <property type="molecule type" value="Genomic_DNA"/>
</dbReference>
<feature type="compositionally biased region" description="Polar residues" evidence="1">
    <location>
        <begin position="109"/>
        <end position="120"/>
    </location>
</feature>